<keyword evidence="6" id="KW-0732">Signal</keyword>
<evidence type="ECO:0000256" key="3">
    <source>
        <dbReference type="ARBA" id="ARBA00023237"/>
    </source>
</evidence>
<dbReference type="PROSITE" id="PS51123">
    <property type="entry name" value="OMPA_2"/>
    <property type="match status" value="1"/>
</dbReference>
<evidence type="ECO:0000313" key="8">
    <source>
        <dbReference type="EMBL" id="GGC78017.1"/>
    </source>
</evidence>
<feature type="region of interest" description="Disordered" evidence="5">
    <location>
        <begin position="73"/>
        <end position="92"/>
    </location>
</feature>
<evidence type="ECO:0000256" key="1">
    <source>
        <dbReference type="ARBA" id="ARBA00004442"/>
    </source>
</evidence>
<dbReference type="CDD" id="cd07185">
    <property type="entry name" value="OmpA_C-like"/>
    <property type="match status" value="1"/>
</dbReference>
<dbReference type="AlphaFoldDB" id="A0A916UM25"/>
<feature type="chain" id="PRO_5037495852" evidence="6">
    <location>
        <begin position="22"/>
        <end position="217"/>
    </location>
</feature>
<evidence type="ECO:0000256" key="2">
    <source>
        <dbReference type="ARBA" id="ARBA00023136"/>
    </source>
</evidence>
<accession>A0A916UM25</accession>
<name>A0A916UM25_9BURK</name>
<proteinExistence type="predicted"/>
<evidence type="ECO:0000259" key="7">
    <source>
        <dbReference type="PROSITE" id="PS51123"/>
    </source>
</evidence>
<reference evidence="8" key="1">
    <citation type="journal article" date="2014" name="Int. J. Syst. Evol. Microbiol.">
        <title>Complete genome sequence of Corynebacterium casei LMG S-19264T (=DSM 44701T), isolated from a smear-ripened cheese.</title>
        <authorList>
            <consortium name="US DOE Joint Genome Institute (JGI-PGF)"/>
            <person name="Walter F."/>
            <person name="Albersmeier A."/>
            <person name="Kalinowski J."/>
            <person name="Ruckert C."/>
        </authorList>
    </citation>
    <scope>NUCLEOTIDE SEQUENCE</scope>
    <source>
        <strain evidence="8">CGMCC 1.10998</strain>
    </source>
</reference>
<dbReference type="NCBIfam" id="NF045787">
    <property type="entry name" value="OmpABordt"/>
    <property type="match status" value="1"/>
</dbReference>
<feature type="region of interest" description="Disordered" evidence="5">
    <location>
        <begin position="185"/>
        <end position="204"/>
    </location>
</feature>
<evidence type="ECO:0000313" key="9">
    <source>
        <dbReference type="Proteomes" id="UP000637423"/>
    </source>
</evidence>
<dbReference type="PANTHER" id="PTHR30329:SF21">
    <property type="entry name" value="LIPOPROTEIN YIAD-RELATED"/>
    <property type="match status" value="1"/>
</dbReference>
<dbReference type="SUPFAM" id="SSF103088">
    <property type="entry name" value="OmpA-like"/>
    <property type="match status" value="1"/>
</dbReference>
<dbReference type="GO" id="GO:0009279">
    <property type="term" value="C:cell outer membrane"/>
    <property type="evidence" value="ECO:0007669"/>
    <property type="project" value="UniProtKB-SubCell"/>
</dbReference>
<dbReference type="Proteomes" id="UP000637423">
    <property type="component" value="Unassembled WGS sequence"/>
</dbReference>
<dbReference type="Gene3D" id="3.30.1330.60">
    <property type="entry name" value="OmpA-like domain"/>
    <property type="match status" value="1"/>
</dbReference>
<dbReference type="Pfam" id="PF00691">
    <property type="entry name" value="OmpA"/>
    <property type="match status" value="1"/>
</dbReference>
<keyword evidence="3" id="KW-0998">Cell outer membrane</keyword>
<feature type="domain" description="OmpA-like" evidence="7">
    <location>
        <begin position="97"/>
        <end position="214"/>
    </location>
</feature>
<protein>
    <submittedName>
        <fullName evidence="8">Membrane protein</fullName>
    </submittedName>
</protein>
<evidence type="ECO:0000256" key="4">
    <source>
        <dbReference type="PROSITE-ProRule" id="PRU00473"/>
    </source>
</evidence>
<dbReference type="EMBL" id="BMED01000002">
    <property type="protein sequence ID" value="GGC78017.1"/>
    <property type="molecule type" value="Genomic_DNA"/>
</dbReference>
<dbReference type="RefSeq" id="WP_188566490.1">
    <property type="nucleotide sequence ID" value="NZ_BMED01000002.1"/>
</dbReference>
<dbReference type="InterPro" id="IPR006664">
    <property type="entry name" value="OMP_bac"/>
</dbReference>
<dbReference type="PANTHER" id="PTHR30329">
    <property type="entry name" value="STATOR ELEMENT OF FLAGELLAR MOTOR COMPLEX"/>
    <property type="match status" value="1"/>
</dbReference>
<dbReference type="InterPro" id="IPR050330">
    <property type="entry name" value="Bact_OuterMem_StrucFunc"/>
</dbReference>
<comment type="subcellular location">
    <subcellularLocation>
        <location evidence="1">Cell outer membrane</location>
    </subcellularLocation>
</comment>
<organism evidence="8 9">
    <name type="scientific">Undibacterium terreum</name>
    <dbReference type="NCBI Taxonomy" id="1224302"/>
    <lineage>
        <taxon>Bacteria</taxon>
        <taxon>Pseudomonadati</taxon>
        <taxon>Pseudomonadota</taxon>
        <taxon>Betaproteobacteria</taxon>
        <taxon>Burkholderiales</taxon>
        <taxon>Oxalobacteraceae</taxon>
        <taxon>Undibacterium</taxon>
    </lineage>
</organism>
<feature type="signal peptide" evidence="6">
    <location>
        <begin position="1"/>
        <end position="21"/>
    </location>
</feature>
<evidence type="ECO:0000256" key="6">
    <source>
        <dbReference type="SAM" id="SignalP"/>
    </source>
</evidence>
<sequence length="217" mass="22672">MKNLAKLVIAASALVAISASAQEDIKASTPTSAYVQDGRGVIARDPFGLCWRTGYWTPADALPGCDAPLVKPAPPAPAPEPAPAPAPAPAPVVAPAPTSEKVTFAADAFFDFDKAVLKPEAKVKLDDMASKLKGINLEVVIAVGHTDSVGSDAYNQKLSVRRAEAVKAYLVSAGIEANRVYTEGKGKKQPVADNKTAAGRAQNRRVEIEVVGTRTTK</sequence>
<evidence type="ECO:0000256" key="5">
    <source>
        <dbReference type="SAM" id="MobiDB-lite"/>
    </source>
</evidence>
<dbReference type="InterPro" id="IPR036737">
    <property type="entry name" value="OmpA-like_sf"/>
</dbReference>
<comment type="caution">
    <text evidence="8">The sequence shown here is derived from an EMBL/GenBank/DDBJ whole genome shotgun (WGS) entry which is preliminary data.</text>
</comment>
<gene>
    <name evidence="8" type="primary">ompA</name>
    <name evidence="8" type="ORF">GCM10011396_26490</name>
</gene>
<dbReference type="PRINTS" id="PR01021">
    <property type="entry name" value="OMPADOMAIN"/>
</dbReference>
<dbReference type="InterPro" id="IPR006665">
    <property type="entry name" value="OmpA-like"/>
</dbReference>
<reference evidence="8" key="2">
    <citation type="submission" date="2020-09" db="EMBL/GenBank/DDBJ databases">
        <authorList>
            <person name="Sun Q."/>
            <person name="Zhou Y."/>
        </authorList>
    </citation>
    <scope>NUCLEOTIDE SEQUENCE</scope>
    <source>
        <strain evidence="8">CGMCC 1.10998</strain>
    </source>
</reference>
<keyword evidence="9" id="KW-1185">Reference proteome</keyword>
<keyword evidence="2 4" id="KW-0472">Membrane</keyword>